<dbReference type="Gene3D" id="1.10.600.10">
    <property type="entry name" value="Farnesyl Diphosphate Synthase"/>
    <property type="match status" value="1"/>
</dbReference>
<dbReference type="Gene3D" id="1.50.10.130">
    <property type="entry name" value="Terpene synthase, N-terminal domain"/>
    <property type="match status" value="1"/>
</dbReference>
<dbReference type="GO" id="GO:0010333">
    <property type="term" value="F:terpene synthase activity"/>
    <property type="evidence" value="ECO:0007669"/>
    <property type="project" value="InterPro"/>
</dbReference>
<evidence type="ECO:0000259" key="6">
    <source>
        <dbReference type="Pfam" id="PF03936"/>
    </source>
</evidence>
<feature type="domain" description="Terpene synthase metal-binding" evidence="6">
    <location>
        <begin position="262"/>
        <end position="498"/>
    </location>
</feature>
<keyword evidence="2" id="KW-0479">Metal-binding</keyword>
<dbReference type="InterPro" id="IPR005630">
    <property type="entry name" value="Terpene_synthase_metal-bd"/>
</dbReference>
<proteinExistence type="predicted"/>
<dbReference type="FunFam" id="1.10.600.10:FF:000007">
    <property type="entry name" value="Isoprene synthase, chloroplastic"/>
    <property type="match status" value="1"/>
</dbReference>
<dbReference type="CDD" id="cd00684">
    <property type="entry name" value="Terpene_cyclase_plant_C1"/>
    <property type="match status" value="1"/>
</dbReference>
<dbReference type="EMBL" id="JAIWQS010000010">
    <property type="protein sequence ID" value="KAJ8752525.1"/>
    <property type="molecule type" value="Genomic_DNA"/>
</dbReference>
<dbReference type="Pfam" id="PF03936">
    <property type="entry name" value="Terpene_synth_C"/>
    <property type="match status" value="1"/>
</dbReference>
<dbReference type="GO" id="GO:0000287">
    <property type="term" value="F:magnesium ion binding"/>
    <property type="evidence" value="ECO:0007669"/>
    <property type="project" value="InterPro"/>
</dbReference>
<dbReference type="SFLD" id="SFLDG01019">
    <property type="entry name" value="Terpene_Cyclase_Like_1_C_Termi"/>
    <property type="match status" value="1"/>
</dbReference>
<keyword evidence="3" id="KW-0460">Magnesium</keyword>
<evidence type="ECO:0000256" key="2">
    <source>
        <dbReference type="ARBA" id="ARBA00022723"/>
    </source>
</evidence>
<evidence type="ECO:0000313" key="7">
    <source>
        <dbReference type="EMBL" id="KAJ8752525.1"/>
    </source>
</evidence>
<evidence type="ECO:0000256" key="1">
    <source>
        <dbReference type="ARBA" id="ARBA00001946"/>
    </source>
</evidence>
<organism evidence="7 8">
    <name type="scientific">Erythroxylum novogranatense</name>
    <dbReference type="NCBI Taxonomy" id="1862640"/>
    <lineage>
        <taxon>Eukaryota</taxon>
        <taxon>Viridiplantae</taxon>
        <taxon>Streptophyta</taxon>
        <taxon>Embryophyta</taxon>
        <taxon>Tracheophyta</taxon>
        <taxon>Spermatophyta</taxon>
        <taxon>Magnoliopsida</taxon>
        <taxon>eudicotyledons</taxon>
        <taxon>Gunneridae</taxon>
        <taxon>Pentapetalae</taxon>
        <taxon>rosids</taxon>
        <taxon>fabids</taxon>
        <taxon>Malpighiales</taxon>
        <taxon>Erythroxylaceae</taxon>
        <taxon>Erythroxylum</taxon>
    </lineage>
</organism>
<dbReference type="SFLD" id="SFLDS00005">
    <property type="entry name" value="Isoprenoid_Synthase_Type_I"/>
    <property type="match status" value="1"/>
</dbReference>
<reference evidence="7 8" key="1">
    <citation type="submission" date="2021-09" db="EMBL/GenBank/DDBJ databases">
        <title>Genomic insights and catalytic innovation underlie evolution of tropane alkaloids biosynthesis.</title>
        <authorList>
            <person name="Wang Y.-J."/>
            <person name="Tian T."/>
            <person name="Huang J.-P."/>
            <person name="Huang S.-X."/>
        </authorList>
    </citation>
    <scope>NUCLEOTIDE SEQUENCE [LARGE SCALE GENOMIC DNA]</scope>
    <source>
        <strain evidence="7">KIB-2018</strain>
        <tissue evidence="7">Leaf</tissue>
    </source>
</reference>
<sequence length="554" mass="63747">MSSQVSAVPSSVPTSSVNRPSVTFPPSIWGDQFLSYFLEPETTNTAVPYELQKLKDEVRRMLMNPSDGPSQKLNMIDLLQRLGVAYHFEPEIEGALNEIAANFNYEIEYDLYTASLQFRLLRQQGIKVSCDTFQKFKDSRGNFKECLLKDVRGMLSLYEAAHLGIRGEDILDEAIAFTTTGLQSVLNQLSIQLAEQVRHALSRPIRKCLLRLEARHYISLYSTDESHNKTLLKFAKMDFNLLQGLHQKELGGITKWWKNEAVSTKFPYARDRIVELYFWVLGVYFELKYALARKIMTKIMSMLSIVDDTYDAYGTNEELQLLTESIQRWDTEAADMLPESMRKVCLTIFRLYNDIGEEMEKQGMSFSIHYAKEAMKKIVQSYHVESKWRDEGYLPTFEEYMQIALVSGGYPMLSMISFMGIVESSTNEAIEWVQNFPKIVEASSIIARLMDDITSHTFEQERPHVASAVECYLKQYGGASKEEAIEYFRKEIVNAWKDINEQCLKPTPVPPFFLERILNLACVMDAIYKDDDAYTNSYLLRDIIASVLMESLSF</sequence>
<keyword evidence="4" id="KW-0456">Lyase</keyword>
<dbReference type="InterPro" id="IPR008930">
    <property type="entry name" value="Terpenoid_cyclase/PrenylTrfase"/>
</dbReference>
<comment type="caution">
    <text evidence="7">The sequence shown here is derived from an EMBL/GenBank/DDBJ whole genome shotgun (WGS) entry which is preliminary data.</text>
</comment>
<dbReference type="SUPFAM" id="SSF48576">
    <property type="entry name" value="Terpenoid synthases"/>
    <property type="match status" value="1"/>
</dbReference>
<dbReference type="InterPro" id="IPR001906">
    <property type="entry name" value="Terpene_synth_N"/>
</dbReference>
<dbReference type="SUPFAM" id="SSF48239">
    <property type="entry name" value="Terpenoid cyclases/Protein prenyltransferases"/>
    <property type="match status" value="1"/>
</dbReference>
<protein>
    <submittedName>
        <fullName evidence="7">Uncharacterized protein</fullName>
    </submittedName>
</protein>
<dbReference type="GO" id="GO:0120251">
    <property type="term" value="P:hydrocarbon biosynthetic process"/>
    <property type="evidence" value="ECO:0007669"/>
    <property type="project" value="UniProtKB-ARBA"/>
</dbReference>
<dbReference type="InterPro" id="IPR008949">
    <property type="entry name" value="Isoprenoid_synthase_dom_sf"/>
</dbReference>
<name>A0AAV8SKE5_9ROSI</name>
<dbReference type="Pfam" id="PF01397">
    <property type="entry name" value="Terpene_synth"/>
    <property type="match status" value="1"/>
</dbReference>
<dbReference type="InterPro" id="IPR050148">
    <property type="entry name" value="Terpene_synthase-like"/>
</dbReference>
<dbReference type="AlphaFoldDB" id="A0AAV8SKE5"/>
<evidence type="ECO:0000259" key="5">
    <source>
        <dbReference type="Pfam" id="PF01397"/>
    </source>
</evidence>
<dbReference type="PANTHER" id="PTHR31225:SF205">
    <property type="entry name" value="(-)-GERMACRENE D SYNTHASE-LIKE"/>
    <property type="match status" value="1"/>
</dbReference>
<dbReference type="PANTHER" id="PTHR31225">
    <property type="entry name" value="OS04G0344100 PROTEIN-RELATED"/>
    <property type="match status" value="1"/>
</dbReference>
<dbReference type="InterPro" id="IPR034741">
    <property type="entry name" value="Terpene_cyclase-like_1_C"/>
</dbReference>
<accession>A0AAV8SKE5</accession>
<evidence type="ECO:0000256" key="4">
    <source>
        <dbReference type="ARBA" id="ARBA00023239"/>
    </source>
</evidence>
<dbReference type="Proteomes" id="UP001159364">
    <property type="component" value="Linkage Group LG10"/>
</dbReference>
<feature type="domain" description="Terpene synthase N-terminal" evidence="5">
    <location>
        <begin position="28"/>
        <end position="201"/>
    </location>
</feature>
<evidence type="ECO:0000256" key="3">
    <source>
        <dbReference type="ARBA" id="ARBA00022842"/>
    </source>
</evidence>
<comment type="cofactor">
    <cofactor evidence="1">
        <name>Mg(2+)</name>
        <dbReference type="ChEBI" id="CHEBI:18420"/>
    </cofactor>
</comment>
<dbReference type="InterPro" id="IPR044814">
    <property type="entry name" value="Terpene_cyclase_plant_C1"/>
</dbReference>
<gene>
    <name evidence="7" type="ORF">K2173_004813</name>
</gene>
<evidence type="ECO:0000313" key="8">
    <source>
        <dbReference type="Proteomes" id="UP001159364"/>
    </source>
</evidence>
<keyword evidence="8" id="KW-1185">Reference proteome</keyword>
<dbReference type="FunFam" id="1.50.10.130:FF:000001">
    <property type="entry name" value="Isoprene synthase, chloroplastic"/>
    <property type="match status" value="1"/>
</dbReference>
<dbReference type="InterPro" id="IPR036965">
    <property type="entry name" value="Terpene_synth_N_sf"/>
</dbReference>
<dbReference type="GO" id="GO:0016102">
    <property type="term" value="P:diterpenoid biosynthetic process"/>
    <property type="evidence" value="ECO:0007669"/>
    <property type="project" value="InterPro"/>
</dbReference>